<dbReference type="AlphaFoldDB" id="A0AAV2E1D8"/>
<sequence>MCLLTDESFVMTNDLFRRQQRVLTYTGAMFHPLVGENGHRHMQIFAEKPILSINTLGPYAFAFLDYVDPISLIDSLGWLEMRDSPPRVCCPATGREFYSNLCTDGLETGKFTTLVFGNLLTLTVEDIVAFLVLPYLSKKLMSSLQFWSYKFDLHQAAMNRPLAELDDSLKLLHYYITRVYFPRTDSLNIVLPHDCWIMLHVVSYMSLSYPHLLFGAIIDVAANESPAADLPFAGLVTQLLHRVGVPLTDFVFATTDFVSPTLDDVLGAVGLPLIDLTSEGRRCSGRT</sequence>
<organism evidence="1 2">
    <name type="scientific">Linum trigynum</name>
    <dbReference type="NCBI Taxonomy" id="586398"/>
    <lineage>
        <taxon>Eukaryota</taxon>
        <taxon>Viridiplantae</taxon>
        <taxon>Streptophyta</taxon>
        <taxon>Embryophyta</taxon>
        <taxon>Tracheophyta</taxon>
        <taxon>Spermatophyta</taxon>
        <taxon>Magnoliopsida</taxon>
        <taxon>eudicotyledons</taxon>
        <taxon>Gunneridae</taxon>
        <taxon>Pentapetalae</taxon>
        <taxon>rosids</taxon>
        <taxon>fabids</taxon>
        <taxon>Malpighiales</taxon>
        <taxon>Linaceae</taxon>
        <taxon>Linum</taxon>
    </lineage>
</organism>
<dbReference type="EMBL" id="OZ034817">
    <property type="protein sequence ID" value="CAL1379716.1"/>
    <property type="molecule type" value="Genomic_DNA"/>
</dbReference>
<accession>A0AAV2E1D8</accession>
<proteinExistence type="predicted"/>
<keyword evidence="2" id="KW-1185">Reference proteome</keyword>
<protein>
    <submittedName>
        <fullName evidence="1">Uncharacterized protein</fullName>
    </submittedName>
</protein>
<evidence type="ECO:0000313" key="2">
    <source>
        <dbReference type="Proteomes" id="UP001497516"/>
    </source>
</evidence>
<evidence type="ECO:0000313" key="1">
    <source>
        <dbReference type="EMBL" id="CAL1379716.1"/>
    </source>
</evidence>
<reference evidence="1 2" key="1">
    <citation type="submission" date="2024-04" db="EMBL/GenBank/DDBJ databases">
        <authorList>
            <person name="Fracassetti M."/>
        </authorList>
    </citation>
    <scope>NUCLEOTIDE SEQUENCE [LARGE SCALE GENOMIC DNA]</scope>
</reference>
<name>A0AAV2E1D8_9ROSI</name>
<dbReference type="Proteomes" id="UP001497516">
    <property type="component" value="Chromosome 4"/>
</dbReference>
<gene>
    <name evidence="1" type="ORF">LTRI10_LOCUS21218</name>
</gene>